<evidence type="ECO:0000313" key="1">
    <source>
        <dbReference type="EMBL" id="PXF42878.1"/>
    </source>
</evidence>
<keyword evidence="2" id="KW-1185">Reference proteome</keyword>
<accession>A0A2V3ILE8</accession>
<dbReference type="Proteomes" id="UP000247409">
    <property type="component" value="Unassembled WGS sequence"/>
</dbReference>
<gene>
    <name evidence="1" type="ORF">BWQ96_07386</name>
</gene>
<evidence type="ECO:0000313" key="2">
    <source>
        <dbReference type="Proteomes" id="UP000247409"/>
    </source>
</evidence>
<sequence length="79" mass="8902">MKVFDSLHLAFLRHLVFDGQNTGTHLYFGVCGIEAHFSPQGTPPAEAVHTKVKRRRTAKNRADFMAIEVNVRPDPVRNS</sequence>
<dbReference type="EMBL" id="NBIV01000146">
    <property type="protein sequence ID" value="PXF42878.1"/>
    <property type="molecule type" value="Genomic_DNA"/>
</dbReference>
<reference evidence="1 2" key="1">
    <citation type="journal article" date="2018" name="Mol. Biol. Evol.">
        <title>Analysis of the draft genome of the red seaweed Gracilariopsis chorda provides insights into genome size evolution in Rhodophyta.</title>
        <authorList>
            <person name="Lee J."/>
            <person name="Yang E.C."/>
            <person name="Graf L."/>
            <person name="Yang J.H."/>
            <person name="Qiu H."/>
            <person name="Zel Zion U."/>
            <person name="Chan C.X."/>
            <person name="Stephens T.G."/>
            <person name="Weber A.P.M."/>
            <person name="Boo G.H."/>
            <person name="Boo S.M."/>
            <person name="Kim K.M."/>
            <person name="Shin Y."/>
            <person name="Jung M."/>
            <person name="Lee S.J."/>
            <person name="Yim H.S."/>
            <person name="Lee J.H."/>
            <person name="Bhattacharya D."/>
            <person name="Yoon H.S."/>
        </authorList>
    </citation>
    <scope>NUCLEOTIDE SEQUENCE [LARGE SCALE GENOMIC DNA]</scope>
    <source>
        <strain evidence="1 2">SKKU-2015</strain>
        <tissue evidence="1">Whole body</tissue>
    </source>
</reference>
<comment type="caution">
    <text evidence="1">The sequence shown here is derived from an EMBL/GenBank/DDBJ whole genome shotgun (WGS) entry which is preliminary data.</text>
</comment>
<proteinExistence type="predicted"/>
<protein>
    <submittedName>
        <fullName evidence="1">Uncharacterized protein</fullName>
    </submittedName>
</protein>
<dbReference type="AlphaFoldDB" id="A0A2V3ILE8"/>
<name>A0A2V3ILE8_9FLOR</name>
<organism evidence="1 2">
    <name type="scientific">Gracilariopsis chorda</name>
    <dbReference type="NCBI Taxonomy" id="448386"/>
    <lineage>
        <taxon>Eukaryota</taxon>
        <taxon>Rhodophyta</taxon>
        <taxon>Florideophyceae</taxon>
        <taxon>Rhodymeniophycidae</taxon>
        <taxon>Gracilariales</taxon>
        <taxon>Gracilariaceae</taxon>
        <taxon>Gracilariopsis</taxon>
    </lineage>
</organism>